<dbReference type="Pfam" id="PF01399">
    <property type="entry name" value="PCI"/>
    <property type="match status" value="1"/>
</dbReference>
<feature type="region of interest" description="Disordered" evidence="5">
    <location>
        <begin position="1"/>
        <end position="21"/>
    </location>
</feature>
<dbReference type="PANTHER" id="PTHR14145">
    <property type="entry name" value="26S PROTESOME SUBUNIT 6"/>
    <property type="match status" value="1"/>
</dbReference>
<evidence type="ECO:0000259" key="6">
    <source>
        <dbReference type="PROSITE" id="PS50250"/>
    </source>
</evidence>
<dbReference type="PROSITE" id="PS50250">
    <property type="entry name" value="PCI"/>
    <property type="match status" value="1"/>
</dbReference>
<dbReference type="GO" id="GO:0043161">
    <property type="term" value="P:proteasome-mediated ubiquitin-dependent protein catabolic process"/>
    <property type="evidence" value="ECO:0007669"/>
    <property type="project" value="TreeGrafter"/>
</dbReference>
<evidence type="ECO:0000256" key="5">
    <source>
        <dbReference type="SAM" id="MobiDB-lite"/>
    </source>
</evidence>
<dbReference type="Pfam" id="PF10602">
    <property type="entry name" value="RPN7"/>
    <property type="match status" value="1"/>
</dbReference>
<evidence type="ECO:0000256" key="1">
    <source>
        <dbReference type="ARBA" id="ARBA00002187"/>
    </source>
</evidence>
<evidence type="ECO:0000313" key="7">
    <source>
        <dbReference type="EMBL" id="CAD8584580.1"/>
    </source>
</evidence>
<dbReference type="GO" id="GO:0000502">
    <property type="term" value="C:proteasome complex"/>
    <property type="evidence" value="ECO:0007669"/>
    <property type="project" value="UniProtKB-KW"/>
</dbReference>
<comment type="function">
    <text evidence="1">Acts as a regulatory subunit of the 26S proteasome which is involved in the ATP-dependent degradation of ubiquitinated proteins.</text>
</comment>
<keyword evidence="3" id="KW-0647">Proteasome</keyword>
<dbReference type="SMART" id="SM00088">
    <property type="entry name" value="PINT"/>
    <property type="match status" value="1"/>
</dbReference>
<name>A0A6U0EFC0_9CHLO</name>
<dbReference type="AlphaFoldDB" id="A0A6U0EFC0"/>
<organism evidence="7">
    <name type="scientific">Ostreococcus mediterraneus</name>
    <dbReference type="NCBI Taxonomy" id="1486918"/>
    <lineage>
        <taxon>Eukaryota</taxon>
        <taxon>Viridiplantae</taxon>
        <taxon>Chlorophyta</taxon>
        <taxon>Mamiellophyceae</taxon>
        <taxon>Mamiellales</taxon>
        <taxon>Bathycoccaceae</taxon>
        <taxon>Ostreococcus</taxon>
    </lineage>
</organism>
<dbReference type="InterPro" id="IPR019585">
    <property type="entry name" value="Rpn7/CSN1"/>
</dbReference>
<dbReference type="FunFam" id="1.25.40.570:FF:000005">
    <property type="entry name" value="26S proteasome regulatory subunit N7"/>
    <property type="match status" value="1"/>
</dbReference>
<evidence type="ECO:0000256" key="4">
    <source>
        <dbReference type="ARBA" id="ARBA00075096"/>
    </source>
</evidence>
<dbReference type="Pfam" id="PF21154">
    <property type="entry name" value="RPN7_PSMD6_C"/>
    <property type="match status" value="1"/>
</dbReference>
<reference evidence="7" key="1">
    <citation type="submission" date="2021-01" db="EMBL/GenBank/DDBJ databases">
        <authorList>
            <person name="Corre E."/>
            <person name="Pelletier E."/>
            <person name="Niang G."/>
            <person name="Scheremetjew M."/>
            <person name="Finn R."/>
            <person name="Kale V."/>
            <person name="Holt S."/>
            <person name="Cochrane G."/>
            <person name="Meng A."/>
            <person name="Brown T."/>
            <person name="Cohen L."/>
        </authorList>
    </citation>
    <scope>NUCLEOTIDE SEQUENCE</scope>
    <source>
        <strain evidence="7">Clade-D-RCC2572</strain>
    </source>
</reference>
<proteinExistence type="inferred from homology"/>
<dbReference type="InterPro" id="IPR036390">
    <property type="entry name" value="WH_DNA-bd_sf"/>
</dbReference>
<sequence length="404" mass="45485">MPKDVDMTATEAPMDGAEDDGVPDAVVPLDEDLDLAQRVFDYERTRDDAVKEGIMDELKRRNMLSMYVGLCEKFSWAREEAVESAMGTANASAKDAIEAKIADAIENLGDVEVRDAMWERSGFYASIGEREKAFVGYEETEAKTASIGQKMDGVFAVMRLRFASLDLAAVKVLIAKIKDMLEQPGGGDWERKNRLKVYEGLYCAATRDFSKATTLFLESLSTFTTYELLSYENYIYYTVVCAIVSLPRTELKAKVIDSPEVLSVLNRLPGLGDFLNALHKCDYRTFMSAFPVVAAEVEKSVWLNPHYRYFLREVRVVAYAQYLQSYKSVTVSSMAESFNVSDDFIDRELSHFIVSGRLNCKIDKVSGVLQTNRPDMKNALYQSLIKDGDALLNRVQKLSRVIDM</sequence>
<accession>A0A6U0EFC0</accession>
<dbReference type="PANTHER" id="PTHR14145:SF1">
    <property type="entry name" value="26S PROTEASOME NON-ATPASE REGULATORY SUBUNIT 6"/>
    <property type="match status" value="1"/>
</dbReference>
<dbReference type="EMBL" id="HBEW01005910">
    <property type="protein sequence ID" value="CAD8584580.1"/>
    <property type="molecule type" value="Transcribed_RNA"/>
</dbReference>
<protein>
    <recommendedName>
        <fullName evidence="4">26S proteasome regulatory subunit RPN7</fullName>
    </recommendedName>
</protein>
<comment type="similarity">
    <text evidence="2">Belongs to the proteasome subunit S10 family.</text>
</comment>
<dbReference type="SUPFAM" id="SSF46785">
    <property type="entry name" value="Winged helix' DNA-binding domain"/>
    <property type="match status" value="1"/>
</dbReference>
<evidence type="ECO:0000256" key="2">
    <source>
        <dbReference type="ARBA" id="ARBA00005717"/>
    </source>
</evidence>
<dbReference type="InterPro" id="IPR045135">
    <property type="entry name" value="Rpn7_N"/>
</dbReference>
<dbReference type="InterPro" id="IPR000717">
    <property type="entry name" value="PCI_dom"/>
</dbReference>
<gene>
    <name evidence="7" type="ORF">OMED0929_LOCUS4988</name>
</gene>
<feature type="domain" description="PCI" evidence="6">
    <location>
        <begin position="208"/>
        <end position="376"/>
    </location>
</feature>
<dbReference type="Gene3D" id="1.25.40.570">
    <property type="match status" value="1"/>
</dbReference>
<evidence type="ECO:0000256" key="3">
    <source>
        <dbReference type="ARBA" id="ARBA00022942"/>
    </source>
</evidence>
<dbReference type="InterPro" id="IPR049549">
    <property type="entry name" value="RPN7_PSMD6_C"/>
</dbReference>